<feature type="region of interest" description="Disordered" evidence="1">
    <location>
        <begin position="43"/>
        <end position="64"/>
    </location>
</feature>
<sequence length="87" mass="10186">MKKDYKPKSQPKWKKNFDQCNICDTEDTRMWRVDFTADSHCGETLSSKKGTSWPGTWPGGRKSKWPPQLGRGFYIPWYRKGAGDWLV</sequence>
<keyword evidence="3" id="KW-1185">Reference proteome</keyword>
<feature type="compositionally biased region" description="Polar residues" evidence="1">
    <location>
        <begin position="44"/>
        <end position="54"/>
    </location>
</feature>
<dbReference type="EMBL" id="BPLR01005664">
    <property type="protein sequence ID" value="GIY04074.1"/>
    <property type="molecule type" value="Genomic_DNA"/>
</dbReference>
<evidence type="ECO:0000256" key="1">
    <source>
        <dbReference type="SAM" id="MobiDB-lite"/>
    </source>
</evidence>
<proteinExistence type="predicted"/>
<dbReference type="AlphaFoldDB" id="A0AAV4Q6Z8"/>
<gene>
    <name evidence="2" type="ORF">CEXT_180221</name>
</gene>
<reference evidence="2 3" key="1">
    <citation type="submission" date="2021-06" db="EMBL/GenBank/DDBJ databases">
        <title>Caerostris extrusa draft genome.</title>
        <authorList>
            <person name="Kono N."/>
            <person name="Arakawa K."/>
        </authorList>
    </citation>
    <scope>NUCLEOTIDE SEQUENCE [LARGE SCALE GENOMIC DNA]</scope>
</reference>
<organism evidence="2 3">
    <name type="scientific">Caerostris extrusa</name>
    <name type="common">Bark spider</name>
    <name type="synonym">Caerostris bankana</name>
    <dbReference type="NCBI Taxonomy" id="172846"/>
    <lineage>
        <taxon>Eukaryota</taxon>
        <taxon>Metazoa</taxon>
        <taxon>Ecdysozoa</taxon>
        <taxon>Arthropoda</taxon>
        <taxon>Chelicerata</taxon>
        <taxon>Arachnida</taxon>
        <taxon>Araneae</taxon>
        <taxon>Araneomorphae</taxon>
        <taxon>Entelegynae</taxon>
        <taxon>Araneoidea</taxon>
        <taxon>Araneidae</taxon>
        <taxon>Caerostris</taxon>
    </lineage>
</organism>
<evidence type="ECO:0000313" key="3">
    <source>
        <dbReference type="Proteomes" id="UP001054945"/>
    </source>
</evidence>
<dbReference type="Proteomes" id="UP001054945">
    <property type="component" value="Unassembled WGS sequence"/>
</dbReference>
<accession>A0AAV4Q6Z8</accession>
<protein>
    <submittedName>
        <fullName evidence="2">Uncharacterized protein</fullName>
    </submittedName>
</protein>
<comment type="caution">
    <text evidence="2">The sequence shown here is derived from an EMBL/GenBank/DDBJ whole genome shotgun (WGS) entry which is preliminary data.</text>
</comment>
<name>A0AAV4Q6Z8_CAEEX</name>
<evidence type="ECO:0000313" key="2">
    <source>
        <dbReference type="EMBL" id="GIY04074.1"/>
    </source>
</evidence>